<dbReference type="GO" id="GO:0004674">
    <property type="term" value="F:protein serine/threonine kinase activity"/>
    <property type="evidence" value="ECO:0007669"/>
    <property type="project" value="TreeGrafter"/>
</dbReference>
<dbReference type="InterPro" id="IPR011009">
    <property type="entry name" value="Kinase-like_dom_sf"/>
</dbReference>
<dbReference type="PANTHER" id="PTHR24359">
    <property type="entry name" value="SERINE/THREONINE-PROTEIN KINASE SBK1"/>
    <property type="match status" value="1"/>
</dbReference>
<dbReference type="KEGG" id="pfy:PFICI_01917"/>
<proteinExistence type="predicted"/>
<evidence type="ECO:0000259" key="2">
    <source>
        <dbReference type="PROSITE" id="PS50011"/>
    </source>
</evidence>
<reference evidence="4" key="1">
    <citation type="journal article" date="2015" name="BMC Genomics">
        <title>Genomic and transcriptomic analysis of the endophytic fungus Pestalotiopsis fici reveals its lifestyle and high potential for synthesis of natural products.</title>
        <authorList>
            <person name="Wang X."/>
            <person name="Zhang X."/>
            <person name="Liu L."/>
            <person name="Xiang M."/>
            <person name="Wang W."/>
            <person name="Sun X."/>
            <person name="Che Y."/>
            <person name="Guo L."/>
            <person name="Liu G."/>
            <person name="Guo L."/>
            <person name="Wang C."/>
            <person name="Yin W.B."/>
            <person name="Stadler M."/>
            <person name="Zhang X."/>
            <person name="Liu X."/>
        </authorList>
    </citation>
    <scope>NUCLEOTIDE SEQUENCE [LARGE SCALE GENOMIC DNA]</scope>
    <source>
        <strain evidence="4">W106-1 / CGMCC3.15140</strain>
    </source>
</reference>
<dbReference type="GO" id="GO:0005524">
    <property type="term" value="F:ATP binding"/>
    <property type="evidence" value="ECO:0007669"/>
    <property type="project" value="InterPro"/>
</dbReference>
<protein>
    <recommendedName>
        <fullName evidence="2">Protein kinase domain-containing protein</fullName>
    </recommendedName>
</protein>
<dbReference type="PANTHER" id="PTHR24359:SF37">
    <property type="entry name" value="PROTEIN KINASE DOMAIN-CONTAINING PROTEIN"/>
    <property type="match status" value="1"/>
</dbReference>
<dbReference type="SUPFAM" id="SSF56112">
    <property type="entry name" value="Protein kinase-like (PK-like)"/>
    <property type="match status" value="1"/>
</dbReference>
<name>W3XQ21_PESFW</name>
<dbReference type="Proteomes" id="UP000030651">
    <property type="component" value="Unassembled WGS sequence"/>
</dbReference>
<dbReference type="OrthoDB" id="4062651at2759"/>
<dbReference type="HOGENOM" id="CLU_334027_0_0_1"/>
<gene>
    <name evidence="3" type="ORF">PFICI_01917</name>
</gene>
<feature type="compositionally biased region" description="Polar residues" evidence="1">
    <location>
        <begin position="719"/>
        <end position="730"/>
    </location>
</feature>
<dbReference type="eggNOG" id="KOG0667">
    <property type="taxonomic scope" value="Eukaryota"/>
</dbReference>
<dbReference type="InParanoid" id="W3XQ21"/>
<organism evidence="3 4">
    <name type="scientific">Pestalotiopsis fici (strain W106-1 / CGMCC3.15140)</name>
    <dbReference type="NCBI Taxonomy" id="1229662"/>
    <lineage>
        <taxon>Eukaryota</taxon>
        <taxon>Fungi</taxon>
        <taxon>Dikarya</taxon>
        <taxon>Ascomycota</taxon>
        <taxon>Pezizomycotina</taxon>
        <taxon>Sordariomycetes</taxon>
        <taxon>Xylariomycetidae</taxon>
        <taxon>Amphisphaeriales</taxon>
        <taxon>Sporocadaceae</taxon>
        <taxon>Pestalotiopsis</taxon>
    </lineage>
</organism>
<dbReference type="Pfam" id="PF00069">
    <property type="entry name" value="Pkinase"/>
    <property type="match status" value="1"/>
</dbReference>
<sequence length="855" mass="95988">MEYEASAEAPTPPVIPWHTQNELSRADLAPERTKTANSAAHSSIVGDGGYAKQLAHSTAATHQSSHDYDENLAVEDDLQYIGGGIGSKQASDDALDEDSTAAEPELRAPDGLERCLRMAMVDSAGKEATEKRFVPVDEIDRIVNLKSVLRELKTVNLGRDQDPNDIAHQICSVHEGKSPLDGKETKTNRRRIFATLALIRETAAVQEVLREGLYDWDLPLALDTTDRGHHRLARRNADGSLRLVSFSRSWSPYQHEAFSRCQWQLSSPCFEMRTNVEAKIMHYRLNAHSILPITKIDGEDRHGGFATVSKIKLHPAHRKSISRDQDSTSWLALKRLKFSTEEAFKAEVAPLKRLGNNKNSHIIQVLTTFQYRDEYNLVFEWADGGNLFDFWQQSFPQHHSPAGNHGLGKWLATQLTGLASALSLIHECEFDPLAAKYSGFNSQDGRKKYGAHGDLKPENILWFKATPNDEDSSNLGTFKLSDFGLASFHSLESRKRFQPAGFSATYRAPECDLDRHISQKYDMWSLGCVLLEHLTWYLLGYDGVTAFSQRRMQESQPTFKEDNFFNMTQDRFSLQGGRAIMKRCVQEQFNLLRKTPNCSDFLSEVLDFVQDKLLRMSPDRRCEVSEFLHFTKDASQKCMEDETYCTQRLKPIEIRTETSLSELHARLSLQTGQHKMAVYASVNRSRTSVHTQAIPSASSGADLLKKLPVSPVKEMETEQPGQETNNQESADTALITEEHLTLISKRKNDEPMDGEFEPTTQNNPEVANEYQFLSVSKLGGFGSGTTGEKSPKASHGDVSSASYDSNSLETGTVGYIQRQPEKSEYTSDGGCLGGLLQMVKDKIRHPRTKHRQSTT</sequence>
<feature type="region of interest" description="Disordered" evidence="1">
    <location>
        <begin position="783"/>
        <end position="808"/>
    </location>
</feature>
<dbReference type="GeneID" id="19266930"/>
<dbReference type="Gene3D" id="1.10.510.10">
    <property type="entry name" value="Transferase(Phosphotransferase) domain 1"/>
    <property type="match status" value="1"/>
</dbReference>
<evidence type="ECO:0000256" key="1">
    <source>
        <dbReference type="SAM" id="MobiDB-lite"/>
    </source>
</evidence>
<evidence type="ECO:0000313" key="3">
    <source>
        <dbReference type="EMBL" id="ETS88089.1"/>
    </source>
</evidence>
<feature type="region of interest" description="Disordered" evidence="1">
    <location>
        <begin position="712"/>
        <end position="732"/>
    </location>
</feature>
<dbReference type="OMA" id="HESRPAN"/>
<feature type="region of interest" description="Disordered" evidence="1">
    <location>
        <begin position="83"/>
        <end position="109"/>
    </location>
</feature>
<evidence type="ECO:0000313" key="4">
    <source>
        <dbReference type="Proteomes" id="UP000030651"/>
    </source>
</evidence>
<dbReference type="RefSeq" id="XP_007828689.1">
    <property type="nucleotide sequence ID" value="XM_007830498.1"/>
</dbReference>
<keyword evidence="4" id="KW-1185">Reference proteome</keyword>
<dbReference type="AlphaFoldDB" id="W3XQ21"/>
<accession>W3XQ21</accession>
<dbReference type="CDD" id="cd00180">
    <property type="entry name" value="PKc"/>
    <property type="match status" value="1"/>
</dbReference>
<dbReference type="PROSITE" id="PS50011">
    <property type="entry name" value="PROTEIN_KINASE_DOM"/>
    <property type="match status" value="1"/>
</dbReference>
<feature type="domain" description="Protein kinase" evidence="2">
    <location>
        <begin position="294"/>
        <end position="639"/>
    </location>
</feature>
<dbReference type="SMART" id="SM00220">
    <property type="entry name" value="S_TKc"/>
    <property type="match status" value="1"/>
</dbReference>
<feature type="compositionally biased region" description="Polar residues" evidence="1">
    <location>
        <begin position="797"/>
        <end position="808"/>
    </location>
</feature>
<dbReference type="InterPro" id="IPR000719">
    <property type="entry name" value="Prot_kinase_dom"/>
</dbReference>
<dbReference type="EMBL" id="KI912109">
    <property type="protein sequence ID" value="ETS88089.1"/>
    <property type="molecule type" value="Genomic_DNA"/>
</dbReference>